<accession>A0AAV6VG65</accession>
<name>A0AAV6VG65_9ARAC</name>
<proteinExistence type="predicted"/>
<sequence length="176" mass="20103">MSIAQISLPTKYWSRLQFENSPNTTVFALWNSFCQPQSQTDNVLTQPNKAVVVLETDMAFSCEKFFSSVKIKKIEISKDIGKLCEILIEANDARQCGGVGRAEEFSGIIDHNDKFATIDGPLIRSKYCSGFVVGKEICLTCKQTRKRLINKRSMVKRHKNQKPQQRMKKKKIPEQK</sequence>
<gene>
    <name evidence="2" type="ORF">JTE90_010791</name>
</gene>
<evidence type="ECO:0000313" key="3">
    <source>
        <dbReference type="Proteomes" id="UP000827092"/>
    </source>
</evidence>
<dbReference type="EMBL" id="JAFNEN010000086">
    <property type="protein sequence ID" value="KAG8195487.1"/>
    <property type="molecule type" value="Genomic_DNA"/>
</dbReference>
<organism evidence="2 3">
    <name type="scientific">Oedothorax gibbosus</name>
    <dbReference type="NCBI Taxonomy" id="931172"/>
    <lineage>
        <taxon>Eukaryota</taxon>
        <taxon>Metazoa</taxon>
        <taxon>Ecdysozoa</taxon>
        <taxon>Arthropoda</taxon>
        <taxon>Chelicerata</taxon>
        <taxon>Arachnida</taxon>
        <taxon>Araneae</taxon>
        <taxon>Araneomorphae</taxon>
        <taxon>Entelegynae</taxon>
        <taxon>Araneoidea</taxon>
        <taxon>Linyphiidae</taxon>
        <taxon>Erigoninae</taxon>
        <taxon>Oedothorax</taxon>
    </lineage>
</organism>
<evidence type="ECO:0000313" key="2">
    <source>
        <dbReference type="EMBL" id="KAG8195487.1"/>
    </source>
</evidence>
<keyword evidence="3" id="KW-1185">Reference proteome</keyword>
<reference evidence="2 3" key="1">
    <citation type="journal article" date="2022" name="Nat. Ecol. Evol.">
        <title>A masculinizing supergene underlies an exaggerated male reproductive morph in a spider.</title>
        <authorList>
            <person name="Hendrickx F."/>
            <person name="De Corte Z."/>
            <person name="Sonet G."/>
            <person name="Van Belleghem S.M."/>
            <person name="Kostlbacher S."/>
            <person name="Vangestel C."/>
        </authorList>
    </citation>
    <scope>NUCLEOTIDE SEQUENCE [LARGE SCALE GENOMIC DNA]</scope>
    <source>
        <strain evidence="2">W744_W776</strain>
    </source>
</reference>
<dbReference type="Proteomes" id="UP000827092">
    <property type="component" value="Unassembled WGS sequence"/>
</dbReference>
<protein>
    <submittedName>
        <fullName evidence="2">Uncharacterized protein</fullName>
    </submittedName>
</protein>
<feature type="region of interest" description="Disordered" evidence="1">
    <location>
        <begin position="155"/>
        <end position="176"/>
    </location>
</feature>
<comment type="caution">
    <text evidence="2">The sequence shown here is derived from an EMBL/GenBank/DDBJ whole genome shotgun (WGS) entry which is preliminary data.</text>
</comment>
<evidence type="ECO:0000256" key="1">
    <source>
        <dbReference type="SAM" id="MobiDB-lite"/>
    </source>
</evidence>
<dbReference type="AlphaFoldDB" id="A0AAV6VG65"/>